<dbReference type="InterPro" id="IPR029068">
    <property type="entry name" value="Glyas_Bleomycin-R_OHBP_Dase"/>
</dbReference>
<evidence type="ECO:0000259" key="1">
    <source>
        <dbReference type="PROSITE" id="PS51819"/>
    </source>
</evidence>
<comment type="caution">
    <text evidence="2">The sequence shown here is derived from an EMBL/GenBank/DDBJ whole genome shotgun (WGS) entry which is preliminary data.</text>
</comment>
<gene>
    <name evidence="2" type="ORF">G5C66_05590</name>
</gene>
<organism evidence="2 3">
    <name type="scientific">Nocardioides turkmenicus</name>
    <dbReference type="NCBI Taxonomy" id="2711220"/>
    <lineage>
        <taxon>Bacteria</taxon>
        <taxon>Bacillati</taxon>
        <taxon>Actinomycetota</taxon>
        <taxon>Actinomycetes</taxon>
        <taxon>Propionibacteriales</taxon>
        <taxon>Nocardioidaceae</taxon>
        <taxon>Nocardioides</taxon>
    </lineage>
</organism>
<accession>A0A6M1R0N5</accession>
<reference evidence="2 3" key="1">
    <citation type="submission" date="2020-02" db="EMBL/GenBank/DDBJ databases">
        <title>Whole-genome analyses of novel actinobacteria.</title>
        <authorList>
            <person name="Sahin N."/>
        </authorList>
    </citation>
    <scope>NUCLEOTIDE SEQUENCE [LARGE SCALE GENOMIC DNA]</scope>
    <source>
        <strain evidence="2 3">KC13</strain>
    </source>
</reference>
<dbReference type="RefSeq" id="WP_165109983.1">
    <property type="nucleotide sequence ID" value="NZ_JAALAA010000004.1"/>
</dbReference>
<dbReference type="InterPro" id="IPR037523">
    <property type="entry name" value="VOC_core"/>
</dbReference>
<dbReference type="SUPFAM" id="SSF54593">
    <property type="entry name" value="Glyoxalase/Bleomycin resistance protein/Dihydroxybiphenyl dioxygenase"/>
    <property type="match status" value="1"/>
</dbReference>
<dbReference type="EMBL" id="JAALAA010000004">
    <property type="protein sequence ID" value="NGN92211.1"/>
    <property type="molecule type" value="Genomic_DNA"/>
</dbReference>
<dbReference type="Pfam" id="PF00903">
    <property type="entry name" value="Glyoxalase"/>
    <property type="match status" value="1"/>
</dbReference>
<dbReference type="PANTHER" id="PTHR36503">
    <property type="entry name" value="BLR2520 PROTEIN"/>
    <property type="match status" value="1"/>
</dbReference>
<dbReference type="PANTHER" id="PTHR36503:SF1">
    <property type="entry name" value="BLR2520 PROTEIN"/>
    <property type="match status" value="1"/>
</dbReference>
<dbReference type="PROSITE" id="PS51819">
    <property type="entry name" value="VOC"/>
    <property type="match status" value="1"/>
</dbReference>
<dbReference type="InterPro" id="IPR004360">
    <property type="entry name" value="Glyas_Fos-R_dOase_dom"/>
</dbReference>
<keyword evidence="3" id="KW-1185">Reference proteome</keyword>
<name>A0A6M1R0N5_9ACTN</name>
<evidence type="ECO:0000313" key="2">
    <source>
        <dbReference type="EMBL" id="NGN92211.1"/>
    </source>
</evidence>
<dbReference type="Gene3D" id="3.10.180.10">
    <property type="entry name" value="2,3-Dihydroxybiphenyl 1,2-Dioxygenase, domain 1"/>
    <property type="match status" value="1"/>
</dbReference>
<feature type="domain" description="VOC" evidence="1">
    <location>
        <begin position="1"/>
        <end position="138"/>
    </location>
</feature>
<dbReference type="AlphaFoldDB" id="A0A6M1R0N5"/>
<proteinExistence type="predicted"/>
<sequence>MRTTIALPTRDRTRSHVFLRDGLGLETPGDPAEDGVPEPLRATLSETCEVMMIPTGGFKWVTGQLGDEPMDAATLPAPEDLKQCLVTIQLGSREEVEDRYAAATALGRGVLGPEAAPWGEYRAVVADPDGHLWQLTSH</sequence>
<evidence type="ECO:0000313" key="3">
    <source>
        <dbReference type="Proteomes" id="UP000483261"/>
    </source>
</evidence>
<protein>
    <submittedName>
        <fullName evidence="2">VOC family protein</fullName>
    </submittedName>
</protein>
<dbReference type="Proteomes" id="UP000483261">
    <property type="component" value="Unassembled WGS sequence"/>
</dbReference>